<dbReference type="Gene3D" id="2.60.120.200">
    <property type="match status" value="1"/>
</dbReference>
<feature type="domain" description="MAM" evidence="3">
    <location>
        <begin position="144"/>
        <end position="205"/>
    </location>
</feature>
<proteinExistence type="predicted"/>
<dbReference type="PROSITE" id="PS50060">
    <property type="entry name" value="MAM_2"/>
    <property type="match status" value="1"/>
</dbReference>
<evidence type="ECO:0000313" key="4">
    <source>
        <dbReference type="EMBL" id="CAG2240443.1"/>
    </source>
</evidence>
<dbReference type="InterPro" id="IPR000998">
    <property type="entry name" value="MAM_dom"/>
</dbReference>
<keyword evidence="1 2" id="KW-1015">Disulfide bond</keyword>
<keyword evidence="5" id="KW-1185">Reference proteome</keyword>
<comment type="caution">
    <text evidence="4">The sequence shown here is derived from an EMBL/GenBank/DDBJ whole genome shotgun (WGS) entry which is preliminary data.</text>
</comment>
<dbReference type="PROSITE" id="PS50068">
    <property type="entry name" value="LDLRA_2"/>
    <property type="match status" value="1"/>
</dbReference>
<protein>
    <recommendedName>
        <fullName evidence="3">MAM domain-containing protein</fullName>
    </recommendedName>
</protein>
<evidence type="ECO:0000256" key="1">
    <source>
        <dbReference type="ARBA" id="ARBA00023157"/>
    </source>
</evidence>
<dbReference type="AlphaFoldDB" id="A0A8S3UE31"/>
<name>A0A8S3UE31_MYTED</name>
<dbReference type="InterPro" id="IPR036055">
    <property type="entry name" value="LDL_receptor-like_sf"/>
</dbReference>
<gene>
    <name evidence="4" type="ORF">MEDL_52744</name>
</gene>
<dbReference type="EMBL" id="CAJPWZ010002560">
    <property type="protein sequence ID" value="CAG2240443.1"/>
    <property type="molecule type" value="Genomic_DNA"/>
</dbReference>
<comment type="caution">
    <text evidence="2">Lacks conserved residue(s) required for the propagation of feature annotation.</text>
</comment>
<evidence type="ECO:0000256" key="2">
    <source>
        <dbReference type="PROSITE-ProRule" id="PRU00124"/>
    </source>
</evidence>
<dbReference type="SUPFAM" id="SSF57424">
    <property type="entry name" value="LDL receptor-like module"/>
    <property type="match status" value="1"/>
</dbReference>
<dbReference type="OrthoDB" id="10013209at2759"/>
<evidence type="ECO:0000313" key="5">
    <source>
        <dbReference type="Proteomes" id="UP000683360"/>
    </source>
</evidence>
<dbReference type="Proteomes" id="UP000683360">
    <property type="component" value="Unassembled WGS sequence"/>
</dbReference>
<dbReference type="InterPro" id="IPR002172">
    <property type="entry name" value="LDrepeatLR_classA_rpt"/>
</dbReference>
<accession>A0A8S3UE31</accession>
<organism evidence="4 5">
    <name type="scientific">Mytilus edulis</name>
    <name type="common">Blue mussel</name>
    <dbReference type="NCBI Taxonomy" id="6550"/>
    <lineage>
        <taxon>Eukaryota</taxon>
        <taxon>Metazoa</taxon>
        <taxon>Spiralia</taxon>
        <taxon>Lophotrochozoa</taxon>
        <taxon>Mollusca</taxon>
        <taxon>Bivalvia</taxon>
        <taxon>Autobranchia</taxon>
        <taxon>Pteriomorphia</taxon>
        <taxon>Mytilida</taxon>
        <taxon>Mytiloidea</taxon>
        <taxon>Mytilidae</taxon>
        <taxon>Mytilinae</taxon>
        <taxon>Mytilus</taxon>
    </lineage>
</organism>
<feature type="disulfide bond" evidence="2">
    <location>
        <begin position="125"/>
        <end position="140"/>
    </location>
</feature>
<evidence type="ECO:0000259" key="3">
    <source>
        <dbReference type="PROSITE" id="PS50060"/>
    </source>
</evidence>
<reference evidence="4" key="1">
    <citation type="submission" date="2021-03" db="EMBL/GenBank/DDBJ databases">
        <authorList>
            <person name="Bekaert M."/>
        </authorList>
    </citation>
    <scope>NUCLEOTIDE SEQUENCE</scope>
</reference>
<dbReference type="GO" id="GO:0016020">
    <property type="term" value="C:membrane"/>
    <property type="evidence" value="ECO:0007669"/>
    <property type="project" value="InterPro"/>
</dbReference>
<sequence>MESKQVIYQEMIYDHTYGNKSGTFYGMVSYAGSSFSFSSPTEEVTVPSCLSLYYIGHVNLFEFEMPIAPGQMEINFRLYDFVYDVKYFGIDDVKITPGDCPPLVCPTGLSPCHKDGICVAGKIECDKISQCPSGEDEADCPISISCDFEQPYGCGYDFGSYIWRDAFIHHLPAADHTMGADNHTGHYMFFTSDSRQTTTLTSPLI</sequence>